<dbReference type="InterPro" id="IPR039282">
    <property type="entry name" value="LSU"/>
</dbReference>
<dbReference type="AlphaFoldDB" id="A0ABD3CNG9"/>
<evidence type="ECO:0000256" key="1">
    <source>
        <dbReference type="SAM" id="Coils"/>
    </source>
</evidence>
<organism evidence="2 3">
    <name type="scientific">Castilleja foliolosa</name>
    <dbReference type="NCBI Taxonomy" id="1961234"/>
    <lineage>
        <taxon>Eukaryota</taxon>
        <taxon>Viridiplantae</taxon>
        <taxon>Streptophyta</taxon>
        <taxon>Embryophyta</taxon>
        <taxon>Tracheophyta</taxon>
        <taxon>Spermatophyta</taxon>
        <taxon>Magnoliopsida</taxon>
        <taxon>eudicotyledons</taxon>
        <taxon>Gunneridae</taxon>
        <taxon>Pentapetalae</taxon>
        <taxon>asterids</taxon>
        <taxon>lamiids</taxon>
        <taxon>Lamiales</taxon>
        <taxon>Orobanchaceae</taxon>
        <taxon>Pedicularideae</taxon>
        <taxon>Castillejinae</taxon>
        <taxon>Castilleja</taxon>
    </lineage>
</organism>
<dbReference type="PANTHER" id="PTHR34283:SF1">
    <property type="entry name" value="PROTEIN RESPONSE TO LOW SULFUR 1"/>
    <property type="match status" value="1"/>
</dbReference>
<dbReference type="PANTHER" id="PTHR34283">
    <property type="entry name" value="PROTEIN RESPONSE TO LOW SULFUR 1"/>
    <property type="match status" value="1"/>
</dbReference>
<sequence>MAPSFVIPYTPEQRNGEEVLRWRNEELERELKKSLEREERMKEELTRALARLMVAEEAEERLCCQLGEFEAEAVDQAREYRARMMELMEKLSGAKELLSRSSSFSSTFSQ</sequence>
<comment type="caution">
    <text evidence="2">The sequence shown here is derived from an EMBL/GenBank/DDBJ whole genome shotgun (WGS) entry which is preliminary data.</text>
</comment>
<accession>A0ABD3CNG9</accession>
<name>A0ABD3CNG9_9LAMI</name>
<protein>
    <submittedName>
        <fullName evidence="2">Uncharacterized protein</fullName>
    </submittedName>
</protein>
<dbReference type="EMBL" id="JAVIJP010000032">
    <property type="protein sequence ID" value="KAL3630774.1"/>
    <property type="molecule type" value="Genomic_DNA"/>
</dbReference>
<keyword evidence="1" id="KW-0175">Coiled coil</keyword>
<feature type="coiled-coil region" evidence="1">
    <location>
        <begin position="17"/>
        <end position="97"/>
    </location>
</feature>
<dbReference type="Proteomes" id="UP001632038">
    <property type="component" value="Unassembled WGS sequence"/>
</dbReference>
<evidence type="ECO:0000313" key="2">
    <source>
        <dbReference type="EMBL" id="KAL3630774.1"/>
    </source>
</evidence>
<proteinExistence type="predicted"/>
<keyword evidence="3" id="KW-1185">Reference proteome</keyword>
<reference evidence="3" key="1">
    <citation type="journal article" date="2024" name="IScience">
        <title>Strigolactones Initiate the Formation of Haustorium-like Structures in Castilleja.</title>
        <authorList>
            <person name="Buerger M."/>
            <person name="Peterson D."/>
            <person name="Chory J."/>
        </authorList>
    </citation>
    <scope>NUCLEOTIDE SEQUENCE [LARGE SCALE GENOMIC DNA]</scope>
</reference>
<gene>
    <name evidence="2" type="ORF">CASFOL_023758</name>
</gene>
<evidence type="ECO:0000313" key="3">
    <source>
        <dbReference type="Proteomes" id="UP001632038"/>
    </source>
</evidence>